<dbReference type="Gene3D" id="3.20.20.210">
    <property type="match status" value="1"/>
</dbReference>
<feature type="domain" description="Uroporphyrinogen decarboxylase (URO-D)" evidence="1">
    <location>
        <begin position="178"/>
        <end position="368"/>
    </location>
</feature>
<sequence>MNAHERVIKTLNHEEPDRIPLFCQAIMPVFESNLLEYWGDEYTHEEKYVLYNSDYNVKRKLGFDLCWGFGVVPVKLSRKFLKENPTPKLDDPNKFVDIDGRIYLRNPEFNMPWYMENYISTEELADQFHETYYSIEWEENSAFIPKLNKTLEDFPTNEIVPCAHISSILEPIWEGIGLSLFTKLLRKKKNKLKKYIDLRTKVAVAGAKILAETDFDVFFLCDDTAFKNRTMINPKDHRELIIPAYKRILHELNKAGKYAIFHSDGYTEPYFDGLIEAGFKGVESLEPMAGMNLKHLKETYGDKLCLIGNIDVSKLLPFGTTKEVTQSVRKCIKDSGEGGGYIISACTDITNACKIENVLTMISATKKYGKYPLKT</sequence>
<dbReference type="Pfam" id="PF01208">
    <property type="entry name" value="URO-D"/>
    <property type="match status" value="1"/>
</dbReference>
<dbReference type="AlphaFoldDB" id="A0A0F9RIE0"/>
<protein>
    <recommendedName>
        <fullName evidence="1">Uroporphyrinogen decarboxylase (URO-D) domain-containing protein</fullName>
    </recommendedName>
</protein>
<dbReference type="SUPFAM" id="SSF51726">
    <property type="entry name" value="UROD/MetE-like"/>
    <property type="match status" value="1"/>
</dbReference>
<dbReference type="InterPro" id="IPR052024">
    <property type="entry name" value="Methanogen_methyltrans"/>
</dbReference>
<reference evidence="2" key="1">
    <citation type="journal article" date="2015" name="Nature">
        <title>Complex archaea that bridge the gap between prokaryotes and eukaryotes.</title>
        <authorList>
            <person name="Spang A."/>
            <person name="Saw J.H."/>
            <person name="Jorgensen S.L."/>
            <person name="Zaremba-Niedzwiedzka K."/>
            <person name="Martijn J."/>
            <person name="Lind A.E."/>
            <person name="van Eijk R."/>
            <person name="Schleper C."/>
            <person name="Guy L."/>
            <person name="Ettema T.J."/>
        </authorList>
    </citation>
    <scope>NUCLEOTIDE SEQUENCE</scope>
</reference>
<proteinExistence type="predicted"/>
<dbReference type="InterPro" id="IPR038071">
    <property type="entry name" value="UROD/MetE-like_sf"/>
</dbReference>
<evidence type="ECO:0000259" key="1">
    <source>
        <dbReference type="Pfam" id="PF01208"/>
    </source>
</evidence>
<accession>A0A0F9RIE0</accession>
<evidence type="ECO:0000313" key="2">
    <source>
        <dbReference type="EMBL" id="KKN49532.1"/>
    </source>
</evidence>
<dbReference type="EMBL" id="LAZR01001164">
    <property type="protein sequence ID" value="KKN49532.1"/>
    <property type="molecule type" value="Genomic_DNA"/>
</dbReference>
<dbReference type="PANTHER" id="PTHR47099:SF1">
    <property type="entry name" value="METHYLCOBAMIDE:COM METHYLTRANSFERASE MTBA"/>
    <property type="match status" value="1"/>
</dbReference>
<dbReference type="GO" id="GO:0006779">
    <property type="term" value="P:porphyrin-containing compound biosynthetic process"/>
    <property type="evidence" value="ECO:0007669"/>
    <property type="project" value="InterPro"/>
</dbReference>
<organism evidence="2">
    <name type="scientific">marine sediment metagenome</name>
    <dbReference type="NCBI Taxonomy" id="412755"/>
    <lineage>
        <taxon>unclassified sequences</taxon>
        <taxon>metagenomes</taxon>
        <taxon>ecological metagenomes</taxon>
    </lineage>
</organism>
<comment type="caution">
    <text evidence="2">The sequence shown here is derived from an EMBL/GenBank/DDBJ whole genome shotgun (WGS) entry which is preliminary data.</text>
</comment>
<gene>
    <name evidence="2" type="ORF">LCGC14_0641920</name>
</gene>
<dbReference type="PANTHER" id="PTHR47099">
    <property type="entry name" value="METHYLCOBAMIDE:COM METHYLTRANSFERASE MTBA"/>
    <property type="match status" value="1"/>
</dbReference>
<name>A0A0F9RIE0_9ZZZZ</name>
<dbReference type="GO" id="GO:0004853">
    <property type="term" value="F:uroporphyrinogen decarboxylase activity"/>
    <property type="evidence" value="ECO:0007669"/>
    <property type="project" value="InterPro"/>
</dbReference>
<dbReference type="InterPro" id="IPR000257">
    <property type="entry name" value="Uroporphyrinogen_deCOase"/>
</dbReference>